<evidence type="ECO:0000313" key="1">
    <source>
        <dbReference type="EMBL" id="OJG80034.1"/>
    </source>
</evidence>
<reference evidence="1 2" key="1">
    <citation type="submission" date="2014-12" db="EMBL/GenBank/DDBJ databases">
        <title>Draft genome sequences of 29 type strains of Enterococci.</title>
        <authorList>
            <person name="Zhong Z."/>
            <person name="Sun Z."/>
            <person name="Liu W."/>
            <person name="Zhang W."/>
            <person name="Zhang H."/>
        </authorList>
    </citation>
    <scope>NUCLEOTIDE SEQUENCE [LARGE SCALE GENOMIC DNA]</scope>
    <source>
        <strain evidence="1 2">DSM 15687</strain>
    </source>
</reference>
<gene>
    <name evidence="1" type="ORF">RV14_GL000693</name>
</gene>
<sequence>MQVAMGIKQMKHFNQHYQELRKLGKVAIGRRAGKVKAGTIFLFAVDPKGSILAARKMQGVTVLAKFHSLPQYVGEDIHYMDHYHPLVRQENKLTQQAIENAREVYLCVGRGDDQEFQSFTWISSLKIQLQLWKNKVRSKLKGSAE</sequence>
<proteinExistence type="predicted"/>
<keyword evidence="2" id="KW-1185">Reference proteome</keyword>
<organism evidence="1 2">
    <name type="scientific">Enterococcus ratti</name>
    <dbReference type="NCBI Taxonomy" id="150033"/>
    <lineage>
        <taxon>Bacteria</taxon>
        <taxon>Bacillati</taxon>
        <taxon>Bacillota</taxon>
        <taxon>Bacilli</taxon>
        <taxon>Lactobacillales</taxon>
        <taxon>Enterococcaceae</taxon>
        <taxon>Enterococcus</taxon>
    </lineage>
</organism>
<protein>
    <submittedName>
        <fullName evidence="1">Transcriptional regulator</fullName>
    </submittedName>
</protein>
<accession>A0A1L8WG81</accession>
<dbReference type="Proteomes" id="UP000182152">
    <property type="component" value="Unassembled WGS sequence"/>
</dbReference>
<dbReference type="AlphaFoldDB" id="A0A1L8WG81"/>
<dbReference type="STRING" id="150033.RV14_GL000693"/>
<comment type="caution">
    <text evidence="1">The sequence shown here is derived from an EMBL/GenBank/DDBJ whole genome shotgun (WGS) entry which is preliminary data.</text>
</comment>
<name>A0A1L8WG81_9ENTE</name>
<dbReference type="EMBL" id="JXLB01000016">
    <property type="protein sequence ID" value="OJG80034.1"/>
    <property type="molecule type" value="Genomic_DNA"/>
</dbReference>
<evidence type="ECO:0000313" key="2">
    <source>
        <dbReference type="Proteomes" id="UP000182152"/>
    </source>
</evidence>
<dbReference type="Pfam" id="PF06923">
    <property type="entry name" value="GutM"/>
    <property type="match status" value="1"/>
</dbReference>
<dbReference type="PIRSF" id="PIRSF011474">
    <property type="entry name" value="Glucitol_operon_activator"/>
    <property type="match status" value="1"/>
</dbReference>
<dbReference type="InterPro" id="IPR009693">
    <property type="entry name" value="Glucitol_operon_activator"/>
</dbReference>